<keyword evidence="2" id="KW-1185">Reference proteome</keyword>
<keyword evidence="1" id="KW-1133">Transmembrane helix</keyword>
<keyword evidence="1" id="KW-0812">Transmembrane</keyword>
<accession>A0A914WRC4</accession>
<name>A0A914WRC4_9BILA</name>
<evidence type="ECO:0000313" key="2">
    <source>
        <dbReference type="Proteomes" id="UP000887566"/>
    </source>
</evidence>
<protein>
    <submittedName>
        <fullName evidence="3">Uncharacterized protein</fullName>
    </submittedName>
</protein>
<dbReference type="Proteomes" id="UP000887566">
    <property type="component" value="Unplaced"/>
</dbReference>
<dbReference type="WBParaSite" id="PSAMB.scaffold5106size12635.g25895.t1">
    <property type="protein sequence ID" value="PSAMB.scaffold5106size12635.g25895.t1"/>
    <property type="gene ID" value="PSAMB.scaffold5106size12635.g25895"/>
</dbReference>
<dbReference type="AlphaFoldDB" id="A0A914WRC4"/>
<sequence length="101" mass="12135">MYWWVVVAMGIIYSSLFFCCGLSFYLFGWSWLYNLYCCRRVDVARDRIEPIANLFFMRYGDHNYLQPEPRRLGDLEFGGNDEIVIWIPRVAPRYMPSMPRC</sequence>
<feature type="transmembrane region" description="Helical" evidence="1">
    <location>
        <begin position="6"/>
        <end position="32"/>
    </location>
</feature>
<keyword evidence="1" id="KW-0472">Membrane</keyword>
<proteinExistence type="predicted"/>
<evidence type="ECO:0000313" key="3">
    <source>
        <dbReference type="WBParaSite" id="PSAMB.scaffold5106size12635.g25895.t1"/>
    </source>
</evidence>
<organism evidence="2 3">
    <name type="scientific">Plectus sambesii</name>
    <dbReference type="NCBI Taxonomy" id="2011161"/>
    <lineage>
        <taxon>Eukaryota</taxon>
        <taxon>Metazoa</taxon>
        <taxon>Ecdysozoa</taxon>
        <taxon>Nematoda</taxon>
        <taxon>Chromadorea</taxon>
        <taxon>Plectida</taxon>
        <taxon>Plectina</taxon>
        <taxon>Plectoidea</taxon>
        <taxon>Plectidae</taxon>
        <taxon>Plectus</taxon>
    </lineage>
</organism>
<reference evidence="3" key="1">
    <citation type="submission" date="2022-11" db="UniProtKB">
        <authorList>
            <consortium name="WormBaseParasite"/>
        </authorList>
    </citation>
    <scope>IDENTIFICATION</scope>
</reference>
<evidence type="ECO:0000256" key="1">
    <source>
        <dbReference type="SAM" id="Phobius"/>
    </source>
</evidence>